<dbReference type="PANTHER" id="PTHR32401:SF38">
    <property type="entry name" value="LECTIN-LIKE PROTEIN"/>
    <property type="match status" value="1"/>
</dbReference>
<dbReference type="EMBL" id="BMAC01000010">
    <property type="protein sequence ID" value="GFP79679.1"/>
    <property type="molecule type" value="Genomic_DNA"/>
</dbReference>
<evidence type="ECO:0000256" key="3">
    <source>
        <dbReference type="SAM" id="SignalP"/>
    </source>
</evidence>
<feature type="domain" description="Legume lectin" evidence="4">
    <location>
        <begin position="24"/>
        <end position="266"/>
    </location>
</feature>
<dbReference type="Proteomes" id="UP000653305">
    <property type="component" value="Unassembled WGS sequence"/>
</dbReference>
<evidence type="ECO:0000256" key="2">
    <source>
        <dbReference type="ARBA" id="ARBA00022734"/>
    </source>
</evidence>
<dbReference type="FunFam" id="2.60.120.200:FF:000246">
    <property type="entry name" value="L-type lectin-domain containing receptor kinase V.9"/>
    <property type="match status" value="1"/>
</dbReference>
<dbReference type="OrthoDB" id="543442at2759"/>
<dbReference type="Pfam" id="PF00139">
    <property type="entry name" value="Lectin_legB"/>
    <property type="match status" value="1"/>
</dbReference>
<organism evidence="5 6">
    <name type="scientific">Phtheirospermum japonicum</name>
    <dbReference type="NCBI Taxonomy" id="374723"/>
    <lineage>
        <taxon>Eukaryota</taxon>
        <taxon>Viridiplantae</taxon>
        <taxon>Streptophyta</taxon>
        <taxon>Embryophyta</taxon>
        <taxon>Tracheophyta</taxon>
        <taxon>Spermatophyta</taxon>
        <taxon>Magnoliopsida</taxon>
        <taxon>eudicotyledons</taxon>
        <taxon>Gunneridae</taxon>
        <taxon>Pentapetalae</taxon>
        <taxon>asterids</taxon>
        <taxon>lamiids</taxon>
        <taxon>Lamiales</taxon>
        <taxon>Orobanchaceae</taxon>
        <taxon>Orobanchaceae incertae sedis</taxon>
        <taxon>Phtheirospermum</taxon>
    </lineage>
</organism>
<name>A0A830B2U3_9LAMI</name>
<dbReference type="Gene3D" id="2.60.120.200">
    <property type="match status" value="1"/>
</dbReference>
<feature type="chain" id="PRO_5032765007" evidence="3">
    <location>
        <begin position="24"/>
        <end position="290"/>
    </location>
</feature>
<dbReference type="CDD" id="cd06899">
    <property type="entry name" value="lectin_legume_LecRK_Arcelin_ConA"/>
    <property type="match status" value="1"/>
</dbReference>
<dbReference type="PIRSF" id="PIRSF002690">
    <property type="entry name" value="L-type_lectin_plant"/>
    <property type="match status" value="1"/>
</dbReference>
<accession>A0A830B2U3</accession>
<feature type="signal peptide" evidence="3">
    <location>
        <begin position="1"/>
        <end position="23"/>
    </location>
</feature>
<proteinExistence type="inferred from homology"/>
<protein>
    <submittedName>
        <fullName evidence="5">Lectin-like protein at5g03350</fullName>
    </submittedName>
</protein>
<dbReference type="InterPro" id="IPR001220">
    <property type="entry name" value="Legume_lectin_dom"/>
</dbReference>
<evidence type="ECO:0000313" key="6">
    <source>
        <dbReference type="Proteomes" id="UP000653305"/>
    </source>
</evidence>
<dbReference type="InterPro" id="IPR016363">
    <property type="entry name" value="L-lectin"/>
</dbReference>
<sequence length="290" mass="31074">MGIIIHLLLSLLIITYISKSTHALNFTCTTFPHGDLLFSGAARINSGAILLTNSTAAFAVGRALYPSPIPFRSSPSANRIFPFSTSFVFSITPPQKPRLAGHGMAFVVVPAAGIEGAAAAQHLGLTNSANDGNPKNHLFAVEFDVFQNLELNDIDYNHVGVDVNSAKSLVANEAGYWGGDGENESFVKLKLNNGDKYRVWIDYVAVRGRLTVTMAPLNVARPRRPLIGVDVDLSAVFLDDMYVGFAAATGNLVESHEIHGWSLTLPVGSKKTEMLGGGANECVKIDLGYN</sequence>
<dbReference type="GO" id="GO:0030246">
    <property type="term" value="F:carbohydrate binding"/>
    <property type="evidence" value="ECO:0007669"/>
    <property type="project" value="UniProtKB-KW"/>
</dbReference>
<dbReference type="SUPFAM" id="SSF49899">
    <property type="entry name" value="Concanavalin A-like lectins/glucanases"/>
    <property type="match status" value="1"/>
</dbReference>
<gene>
    <name evidence="5" type="ORF">PHJA_000111400</name>
</gene>
<evidence type="ECO:0000259" key="4">
    <source>
        <dbReference type="Pfam" id="PF00139"/>
    </source>
</evidence>
<comment type="similarity">
    <text evidence="1">Belongs to the leguminous lectin family.</text>
</comment>
<keyword evidence="2" id="KW-0430">Lectin</keyword>
<dbReference type="AlphaFoldDB" id="A0A830B2U3"/>
<keyword evidence="3" id="KW-0732">Signal</keyword>
<dbReference type="InterPro" id="IPR050258">
    <property type="entry name" value="Leguminous_Lectin"/>
</dbReference>
<evidence type="ECO:0000313" key="5">
    <source>
        <dbReference type="EMBL" id="GFP79679.1"/>
    </source>
</evidence>
<reference evidence="5" key="1">
    <citation type="submission" date="2020-07" db="EMBL/GenBank/DDBJ databases">
        <title>Ethylene signaling mediates host invasion by parasitic plants.</title>
        <authorList>
            <person name="Yoshida S."/>
        </authorList>
    </citation>
    <scope>NUCLEOTIDE SEQUENCE</scope>
    <source>
        <strain evidence="5">Okayama</strain>
    </source>
</reference>
<comment type="caution">
    <text evidence="5">The sequence shown here is derived from an EMBL/GenBank/DDBJ whole genome shotgun (WGS) entry which is preliminary data.</text>
</comment>
<evidence type="ECO:0000256" key="1">
    <source>
        <dbReference type="ARBA" id="ARBA00007606"/>
    </source>
</evidence>
<dbReference type="InterPro" id="IPR013320">
    <property type="entry name" value="ConA-like_dom_sf"/>
</dbReference>
<keyword evidence="6" id="KW-1185">Reference proteome</keyword>
<dbReference type="PANTHER" id="PTHR32401">
    <property type="entry name" value="CONCANAVALIN A-LIKE LECTIN FAMILY PROTEIN"/>
    <property type="match status" value="1"/>
</dbReference>